<keyword evidence="4" id="KW-0788">Thiol protease</keyword>
<dbReference type="InterPro" id="IPR000064">
    <property type="entry name" value="NLP_P60_dom"/>
</dbReference>
<proteinExistence type="inferred from homology"/>
<dbReference type="AlphaFoldDB" id="A0A1M5A051"/>
<dbReference type="Gene3D" id="3.90.1720.10">
    <property type="entry name" value="endopeptidase domain like (from Nostoc punctiforme)"/>
    <property type="match status" value="1"/>
</dbReference>
<protein>
    <submittedName>
        <fullName evidence="7">NlpC/P60 family protein</fullName>
    </submittedName>
</protein>
<dbReference type="Proteomes" id="UP000184041">
    <property type="component" value="Unassembled WGS sequence"/>
</dbReference>
<dbReference type="STRING" id="1194090.SAMN05443144_106188"/>
<evidence type="ECO:0000256" key="5">
    <source>
        <dbReference type="SAM" id="SignalP"/>
    </source>
</evidence>
<dbReference type="GO" id="GO:0008234">
    <property type="term" value="F:cysteine-type peptidase activity"/>
    <property type="evidence" value="ECO:0007669"/>
    <property type="project" value="UniProtKB-KW"/>
</dbReference>
<keyword evidence="8" id="KW-1185">Reference proteome</keyword>
<dbReference type="InterPro" id="IPR038765">
    <property type="entry name" value="Papain-like_cys_pep_sf"/>
</dbReference>
<evidence type="ECO:0000256" key="2">
    <source>
        <dbReference type="ARBA" id="ARBA00022670"/>
    </source>
</evidence>
<keyword evidence="3" id="KW-0378">Hydrolase</keyword>
<organism evidence="7 8">
    <name type="scientific">Fodinibius roseus</name>
    <dbReference type="NCBI Taxonomy" id="1194090"/>
    <lineage>
        <taxon>Bacteria</taxon>
        <taxon>Pseudomonadati</taxon>
        <taxon>Balneolota</taxon>
        <taxon>Balneolia</taxon>
        <taxon>Balneolales</taxon>
        <taxon>Balneolaceae</taxon>
        <taxon>Fodinibius</taxon>
    </lineage>
</organism>
<dbReference type="EMBL" id="FQUS01000006">
    <property type="protein sequence ID" value="SHF23645.1"/>
    <property type="molecule type" value="Genomic_DNA"/>
</dbReference>
<evidence type="ECO:0000313" key="7">
    <source>
        <dbReference type="EMBL" id="SHF23645.1"/>
    </source>
</evidence>
<feature type="domain" description="NlpC/P60" evidence="6">
    <location>
        <begin position="100"/>
        <end position="202"/>
    </location>
</feature>
<dbReference type="RefSeq" id="WP_139240227.1">
    <property type="nucleotide sequence ID" value="NZ_FQUS01000006.1"/>
</dbReference>
<evidence type="ECO:0000256" key="3">
    <source>
        <dbReference type="ARBA" id="ARBA00022801"/>
    </source>
</evidence>
<feature type="chain" id="PRO_5013064541" evidence="5">
    <location>
        <begin position="25"/>
        <end position="206"/>
    </location>
</feature>
<evidence type="ECO:0000313" key="8">
    <source>
        <dbReference type="Proteomes" id="UP000184041"/>
    </source>
</evidence>
<dbReference type="OrthoDB" id="9807055at2"/>
<accession>A0A1M5A051</accession>
<dbReference type="GO" id="GO:0006508">
    <property type="term" value="P:proteolysis"/>
    <property type="evidence" value="ECO:0007669"/>
    <property type="project" value="UniProtKB-KW"/>
</dbReference>
<evidence type="ECO:0000256" key="4">
    <source>
        <dbReference type="ARBA" id="ARBA00022807"/>
    </source>
</evidence>
<keyword evidence="2" id="KW-0645">Protease</keyword>
<gene>
    <name evidence="7" type="ORF">SAMN05443144_106188</name>
</gene>
<dbReference type="SUPFAM" id="SSF54001">
    <property type="entry name" value="Cysteine proteinases"/>
    <property type="match status" value="1"/>
</dbReference>
<reference evidence="7 8" key="1">
    <citation type="submission" date="2016-11" db="EMBL/GenBank/DDBJ databases">
        <authorList>
            <person name="Jaros S."/>
            <person name="Januszkiewicz K."/>
            <person name="Wedrychowicz H."/>
        </authorList>
    </citation>
    <scope>NUCLEOTIDE SEQUENCE [LARGE SCALE GENOMIC DNA]</scope>
    <source>
        <strain evidence="7 8">DSM 21986</strain>
    </source>
</reference>
<comment type="similarity">
    <text evidence="1">Belongs to the peptidase C40 family.</text>
</comment>
<evidence type="ECO:0000256" key="1">
    <source>
        <dbReference type="ARBA" id="ARBA00007074"/>
    </source>
</evidence>
<dbReference type="Pfam" id="PF00877">
    <property type="entry name" value="NLPC_P60"/>
    <property type="match status" value="1"/>
</dbReference>
<sequence>MEIRCVVNGCALLLIIFLSFQACSSAGTVRHPSNGSEHEVTDPARIERRDSLLVEKYASMLDTDRSLIEQSFTLYQFIEQQLNTPCSDTPGEQETSYGELTQKIFNRVYDRKIPATYEDLRTSPLIPKFSARSYLAEGDLIFFEEEEADQLSGEHPQPAQPAGKTVGVYLQNNRFLICSEEAGAVVVNNLDSRYWSRRYKMAGRLR</sequence>
<feature type="signal peptide" evidence="5">
    <location>
        <begin position="1"/>
        <end position="24"/>
    </location>
</feature>
<keyword evidence="5" id="KW-0732">Signal</keyword>
<evidence type="ECO:0000259" key="6">
    <source>
        <dbReference type="Pfam" id="PF00877"/>
    </source>
</evidence>
<name>A0A1M5A051_9BACT</name>
<dbReference type="PROSITE" id="PS51257">
    <property type="entry name" value="PROKAR_LIPOPROTEIN"/>
    <property type="match status" value="1"/>
</dbReference>